<reference evidence="2 3" key="1">
    <citation type="journal article" date="2007" name="Nature">
        <title>Evolution of genes and genomes on the Drosophila phylogeny.</title>
        <authorList>
            <consortium name="Drosophila 12 Genomes Consortium"/>
            <person name="Clark A.G."/>
            <person name="Eisen M.B."/>
            <person name="Smith D.R."/>
            <person name="Bergman C.M."/>
            <person name="Oliver B."/>
            <person name="Markow T.A."/>
            <person name="Kaufman T.C."/>
            <person name="Kellis M."/>
            <person name="Gelbart W."/>
            <person name="Iyer V.N."/>
            <person name="Pollard D.A."/>
            <person name="Sackton T.B."/>
            <person name="Larracuente A.M."/>
            <person name="Singh N.D."/>
            <person name="Abad J.P."/>
            <person name="Abt D.N."/>
            <person name="Adryan B."/>
            <person name="Aguade M."/>
            <person name="Akashi H."/>
            <person name="Anderson W.W."/>
            <person name="Aquadro C.F."/>
            <person name="Ardell D.H."/>
            <person name="Arguello R."/>
            <person name="Artieri C.G."/>
            <person name="Barbash D.A."/>
            <person name="Barker D."/>
            <person name="Barsanti P."/>
            <person name="Batterham P."/>
            <person name="Batzoglou S."/>
            <person name="Begun D."/>
            <person name="Bhutkar A."/>
            <person name="Blanco E."/>
            <person name="Bosak S.A."/>
            <person name="Bradley R.K."/>
            <person name="Brand A.D."/>
            <person name="Brent M.R."/>
            <person name="Brooks A.N."/>
            <person name="Brown R.H."/>
            <person name="Butlin R.K."/>
            <person name="Caggese C."/>
            <person name="Calvi B.R."/>
            <person name="Bernardo de Carvalho A."/>
            <person name="Caspi A."/>
            <person name="Castrezana S."/>
            <person name="Celniker S.E."/>
            <person name="Chang J.L."/>
            <person name="Chapple C."/>
            <person name="Chatterji S."/>
            <person name="Chinwalla A."/>
            <person name="Civetta A."/>
            <person name="Clifton S.W."/>
            <person name="Comeron J.M."/>
            <person name="Costello J.C."/>
            <person name="Coyne J.A."/>
            <person name="Daub J."/>
            <person name="David R.G."/>
            <person name="Delcher A.L."/>
            <person name="Delehaunty K."/>
            <person name="Do C.B."/>
            <person name="Ebling H."/>
            <person name="Edwards K."/>
            <person name="Eickbush T."/>
            <person name="Evans J.D."/>
            <person name="Filipski A."/>
            <person name="Findeiss S."/>
            <person name="Freyhult E."/>
            <person name="Fulton L."/>
            <person name="Fulton R."/>
            <person name="Garcia A.C."/>
            <person name="Gardiner A."/>
            <person name="Garfield D.A."/>
            <person name="Garvin B.E."/>
            <person name="Gibson G."/>
            <person name="Gilbert D."/>
            <person name="Gnerre S."/>
            <person name="Godfrey J."/>
            <person name="Good R."/>
            <person name="Gotea V."/>
            <person name="Gravely B."/>
            <person name="Greenberg A.J."/>
            <person name="Griffiths-Jones S."/>
            <person name="Gross S."/>
            <person name="Guigo R."/>
            <person name="Gustafson E.A."/>
            <person name="Haerty W."/>
            <person name="Hahn M.W."/>
            <person name="Halligan D.L."/>
            <person name="Halpern A.L."/>
            <person name="Halter G.M."/>
            <person name="Han M.V."/>
            <person name="Heger A."/>
            <person name="Hillier L."/>
            <person name="Hinrichs A.S."/>
            <person name="Holmes I."/>
            <person name="Hoskins R.A."/>
            <person name="Hubisz M.J."/>
            <person name="Hultmark D."/>
            <person name="Huntley M.A."/>
            <person name="Jaffe D.B."/>
            <person name="Jagadeeshan S."/>
            <person name="Jeck W.R."/>
            <person name="Johnson J."/>
            <person name="Jones C.D."/>
            <person name="Jordan W.C."/>
            <person name="Karpen G.H."/>
            <person name="Kataoka E."/>
            <person name="Keightley P.D."/>
            <person name="Kheradpour P."/>
            <person name="Kirkness E.F."/>
            <person name="Koerich L.B."/>
            <person name="Kristiansen K."/>
            <person name="Kudrna D."/>
            <person name="Kulathinal R.J."/>
            <person name="Kumar S."/>
            <person name="Kwok R."/>
            <person name="Lander E."/>
            <person name="Langley C.H."/>
            <person name="Lapoint R."/>
            <person name="Lazzaro B.P."/>
            <person name="Lee S.J."/>
            <person name="Levesque L."/>
            <person name="Li R."/>
            <person name="Lin C.F."/>
            <person name="Lin M.F."/>
            <person name="Lindblad-Toh K."/>
            <person name="Llopart A."/>
            <person name="Long M."/>
            <person name="Low L."/>
            <person name="Lozovsky E."/>
            <person name="Lu J."/>
            <person name="Luo M."/>
            <person name="Machado C.A."/>
            <person name="Makalowski W."/>
            <person name="Marzo M."/>
            <person name="Matsuda M."/>
            <person name="Matzkin L."/>
            <person name="McAllister B."/>
            <person name="McBride C.S."/>
            <person name="McKernan B."/>
            <person name="McKernan K."/>
            <person name="Mendez-Lago M."/>
            <person name="Minx P."/>
            <person name="Mollenhauer M.U."/>
            <person name="Montooth K."/>
            <person name="Mount S.M."/>
            <person name="Mu X."/>
            <person name="Myers E."/>
            <person name="Negre B."/>
            <person name="Newfeld S."/>
            <person name="Nielsen R."/>
            <person name="Noor M.A."/>
            <person name="O'Grady P."/>
            <person name="Pachter L."/>
            <person name="Papaceit M."/>
            <person name="Parisi M.J."/>
            <person name="Parisi M."/>
            <person name="Parts L."/>
            <person name="Pedersen J.S."/>
            <person name="Pesole G."/>
            <person name="Phillippy A.M."/>
            <person name="Ponting C.P."/>
            <person name="Pop M."/>
            <person name="Porcelli D."/>
            <person name="Powell J.R."/>
            <person name="Prohaska S."/>
            <person name="Pruitt K."/>
            <person name="Puig M."/>
            <person name="Quesneville H."/>
            <person name="Ram K.R."/>
            <person name="Rand D."/>
            <person name="Rasmussen M.D."/>
            <person name="Reed L.K."/>
            <person name="Reenan R."/>
            <person name="Reily A."/>
            <person name="Remington K.A."/>
            <person name="Rieger T.T."/>
            <person name="Ritchie M.G."/>
            <person name="Robin C."/>
            <person name="Rogers Y.H."/>
            <person name="Rohde C."/>
            <person name="Rozas J."/>
            <person name="Rubenfield M.J."/>
            <person name="Ruiz A."/>
            <person name="Russo S."/>
            <person name="Salzberg S.L."/>
            <person name="Sanchez-Gracia A."/>
            <person name="Saranga D.J."/>
            <person name="Sato H."/>
            <person name="Schaeffer S.W."/>
            <person name="Schatz M.C."/>
            <person name="Schlenke T."/>
            <person name="Schwartz R."/>
            <person name="Segarra C."/>
            <person name="Singh R.S."/>
            <person name="Sirot L."/>
            <person name="Sirota M."/>
            <person name="Sisneros N.B."/>
            <person name="Smith C.D."/>
            <person name="Smith T.F."/>
            <person name="Spieth J."/>
            <person name="Stage D.E."/>
            <person name="Stark A."/>
            <person name="Stephan W."/>
            <person name="Strausberg R.L."/>
            <person name="Strempel S."/>
            <person name="Sturgill D."/>
            <person name="Sutton G."/>
            <person name="Sutton G.G."/>
            <person name="Tao W."/>
            <person name="Teichmann S."/>
            <person name="Tobari Y.N."/>
            <person name="Tomimura Y."/>
            <person name="Tsolas J.M."/>
            <person name="Valente V.L."/>
            <person name="Venter E."/>
            <person name="Venter J.C."/>
            <person name="Vicario S."/>
            <person name="Vieira F.G."/>
            <person name="Vilella A.J."/>
            <person name="Villasante A."/>
            <person name="Walenz B."/>
            <person name="Wang J."/>
            <person name="Wasserman M."/>
            <person name="Watts T."/>
            <person name="Wilson D."/>
            <person name="Wilson R.K."/>
            <person name="Wing R.A."/>
            <person name="Wolfner M.F."/>
            <person name="Wong A."/>
            <person name="Wong G.K."/>
            <person name="Wu C.I."/>
            <person name="Wu G."/>
            <person name="Yamamoto D."/>
            <person name="Yang H.P."/>
            <person name="Yang S.P."/>
            <person name="Yorke J.A."/>
            <person name="Yoshida K."/>
            <person name="Zdobnov E."/>
            <person name="Zhang P."/>
            <person name="Zhang Y."/>
            <person name="Zimin A.V."/>
            <person name="Baldwin J."/>
            <person name="Abdouelleil A."/>
            <person name="Abdulkadir J."/>
            <person name="Abebe A."/>
            <person name="Abera B."/>
            <person name="Abreu J."/>
            <person name="Acer S.C."/>
            <person name="Aftuck L."/>
            <person name="Alexander A."/>
            <person name="An P."/>
            <person name="Anderson E."/>
            <person name="Anderson S."/>
            <person name="Arachi H."/>
            <person name="Azer M."/>
            <person name="Bachantsang P."/>
            <person name="Barry A."/>
            <person name="Bayul T."/>
            <person name="Berlin A."/>
            <person name="Bessette D."/>
            <person name="Bloom T."/>
            <person name="Blye J."/>
            <person name="Boguslavskiy L."/>
            <person name="Bonnet C."/>
            <person name="Boukhgalter B."/>
            <person name="Bourzgui I."/>
            <person name="Brown A."/>
            <person name="Cahill P."/>
            <person name="Channer S."/>
            <person name="Cheshatsang Y."/>
            <person name="Chuda L."/>
            <person name="Citroen M."/>
            <person name="Collymore A."/>
            <person name="Cooke P."/>
            <person name="Costello M."/>
            <person name="D'Aco K."/>
            <person name="Daza R."/>
            <person name="De Haan G."/>
            <person name="DeGray S."/>
            <person name="DeMaso C."/>
            <person name="Dhargay N."/>
            <person name="Dooley K."/>
            <person name="Dooley E."/>
            <person name="Doricent M."/>
            <person name="Dorje P."/>
            <person name="Dorjee K."/>
            <person name="Dupes A."/>
            <person name="Elong R."/>
            <person name="Falk J."/>
            <person name="Farina A."/>
            <person name="Faro S."/>
            <person name="Ferguson D."/>
            <person name="Fisher S."/>
            <person name="Foley C.D."/>
            <person name="Franke A."/>
            <person name="Friedrich D."/>
            <person name="Gadbois L."/>
            <person name="Gearin G."/>
            <person name="Gearin C.R."/>
            <person name="Giannoukos G."/>
            <person name="Goode T."/>
            <person name="Graham J."/>
            <person name="Grandbois E."/>
            <person name="Grewal S."/>
            <person name="Gyaltsen K."/>
            <person name="Hafez N."/>
            <person name="Hagos B."/>
            <person name="Hall J."/>
            <person name="Henson C."/>
            <person name="Hollinger A."/>
            <person name="Honan T."/>
            <person name="Huard M.D."/>
            <person name="Hughes L."/>
            <person name="Hurhula B."/>
            <person name="Husby M.E."/>
            <person name="Kamat A."/>
            <person name="Kanga B."/>
            <person name="Kashin S."/>
            <person name="Khazanovich D."/>
            <person name="Kisner P."/>
            <person name="Lance K."/>
            <person name="Lara M."/>
            <person name="Lee W."/>
            <person name="Lennon N."/>
            <person name="Letendre F."/>
            <person name="LeVine R."/>
            <person name="Lipovsky A."/>
            <person name="Liu X."/>
            <person name="Liu J."/>
            <person name="Liu S."/>
            <person name="Lokyitsang T."/>
            <person name="Lokyitsang Y."/>
            <person name="Lubonja R."/>
            <person name="Lui A."/>
            <person name="MacDonald P."/>
            <person name="Magnisalis V."/>
            <person name="Maru K."/>
            <person name="Matthews C."/>
            <person name="McCusker W."/>
            <person name="McDonough S."/>
            <person name="Mehta T."/>
            <person name="Meldrim J."/>
            <person name="Meneus L."/>
            <person name="Mihai O."/>
            <person name="Mihalev A."/>
            <person name="Mihova T."/>
            <person name="Mittelman R."/>
            <person name="Mlenga V."/>
            <person name="Montmayeur A."/>
            <person name="Mulrain L."/>
            <person name="Navidi A."/>
            <person name="Naylor J."/>
            <person name="Negash T."/>
            <person name="Nguyen T."/>
            <person name="Nguyen N."/>
            <person name="Nicol R."/>
            <person name="Norbu C."/>
            <person name="Norbu N."/>
            <person name="Novod N."/>
            <person name="O'Neill B."/>
            <person name="Osman S."/>
            <person name="Markiewicz E."/>
            <person name="Oyono O.L."/>
            <person name="Patti C."/>
            <person name="Phunkhang P."/>
            <person name="Pierre F."/>
            <person name="Priest M."/>
            <person name="Raghuraman S."/>
            <person name="Rege F."/>
            <person name="Reyes R."/>
            <person name="Rise C."/>
            <person name="Rogov P."/>
            <person name="Ross K."/>
            <person name="Ryan E."/>
            <person name="Settipalli S."/>
            <person name="Shea T."/>
            <person name="Sherpa N."/>
            <person name="Shi L."/>
            <person name="Shih D."/>
            <person name="Sparrow T."/>
            <person name="Spaulding J."/>
            <person name="Stalker J."/>
            <person name="Stange-Thomann N."/>
            <person name="Stavropoulos S."/>
            <person name="Stone C."/>
            <person name="Strader C."/>
            <person name="Tesfaye S."/>
            <person name="Thomson T."/>
            <person name="Thoulutsang Y."/>
            <person name="Thoulutsang D."/>
            <person name="Topham K."/>
            <person name="Topping I."/>
            <person name="Tsamla T."/>
            <person name="Vassiliev H."/>
            <person name="Vo A."/>
            <person name="Wangchuk T."/>
            <person name="Wangdi T."/>
            <person name="Weiand M."/>
            <person name="Wilkinson J."/>
            <person name="Wilson A."/>
            <person name="Yadav S."/>
            <person name="Young G."/>
            <person name="Yu Q."/>
            <person name="Zembek L."/>
            <person name="Zhong D."/>
            <person name="Zimmer A."/>
            <person name="Zwirko Z."/>
            <person name="Jaffe D.B."/>
            <person name="Alvarez P."/>
            <person name="Brockman W."/>
            <person name="Butler J."/>
            <person name="Chin C."/>
            <person name="Gnerre S."/>
            <person name="Grabherr M."/>
            <person name="Kleber M."/>
            <person name="Mauceli E."/>
            <person name="MacCallum I."/>
        </authorList>
    </citation>
    <scope>NUCLEOTIDE SEQUENCE [LARGE SCALE GENOMIC DNA]</scope>
    <source>
        <strain evidence="3">Tai18E2 / Tucson 14021-0261.01</strain>
    </source>
</reference>
<dbReference type="Proteomes" id="UP000002282">
    <property type="component" value="Chromosome 2L"/>
</dbReference>
<dbReference type="EMBL" id="CM000157">
    <property type="protein sequence ID" value="KRJ98116.1"/>
    <property type="molecule type" value="Genomic_DNA"/>
</dbReference>
<evidence type="ECO:0000313" key="3">
    <source>
        <dbReference type="Proteomes" id="UP000002282"/>
    </source>
</evidence>
<dbReference type="KEGG" id="dya:Dyak_GE27436"/>
<proteinExistence type="predicted"/>
<dbReference type="OrthoDB" id="7868165at2759"/>
<reference evidence="2 3" key="2">
    <citation type="journal article" date="2007" name="PLoS Biol.">
        <title>Principles of genome evolution in the Drosophila melanogaster species group.</title>
        <authorList>
            <person name="Ranz J.M."/>
            <person name="Maurin D."/>
            <person name="Chan Y.S."/>
            <person name="von Grotthuss M."/>
            <person name="Hillier L.W."/>
            <person name="Roote J."/>
            <person name="Ashburner M."/>
            <person name="Bergman C.M."/>
        </authorList>
    </citation>
    <scope>NUCLEOTIDE SEQUENCE [LARGE SCALE GENOMIC DNA]</scope>
    <source>
        <strain evidence="3">Tai18E2 / Tucson 14021-0261.01</strain>
    </source>
</reference>
<dbReference type="AlphaFoldDB" id="A0A0R1DLF0"/>
<feature type="region of interest" description="Disordered" evidence="1">
    <location>
        <begin position="53"/>
        <end position="77"/>
    </location>
</feature>
<evidence type="ECO:0000313" key="2">
    <source>
        <dbReference type="EMBL" id="KRJ98116.1"/>
    </source>
</evidence>
<name>A0A0R1DLF0_DROYA</name>
<protein>
    <submittedName>
        <fullName evidence="2">Uncharacterized protein</fullName>
    </submittedName>
</protein>
<sequence length="169" mass="20051">MNNEASRRKRQRCTASLRDILSNLGIHNRRDWFEYFDKTRPPHRSETLAKKSERKFKEHSIPLERQRRQLERSKKPESLQTVIPQRESWVARIFDQGPIEQISSLVFTIFTIAKSVVWSIIMPCIKHVFYEHGFHTFPPFIFYPYESIMDRLAPLNLSSPAHSDHSVDN</sequence>
<gene>
    <name evidence="2" type="primary">Dyak\GE27436</name>
    <name evidence="2" type="synonym">GE27436</name>
    <name evidence="2" type="ORF">Dyak_GE27436</name>
</gene>
<organism evidence="2 3">
    <name type="scientific">Drosophila yakuba</name>
    <name type="common">Fruit fly</name>
    <dbReference type="NCBI Taxonomy" id="7245"/>
    <lineage>
        <taxon>Eukaryota</taxon>
        <taxon>Metazoa</taxon>
        <taxon>Ecdysozoa</taxon>
        <taxon>Arthropoda</taxon>
        <taxon>Hexapoda</taxon>
        <taxon>Insecta</taxon>
        <taxon>Pterygota</taxon>
        <taxon>Neoptera</taxon>
        <taxon>Endopterygota</taxon>
        <taxon>Diptera</taxon>
        <taxon>Brachycera</taxon>
        <taxon>Muscomorpha</taxon>
        <taxon>Ephydroidea</taxon>
        <taxon>Drosophilidae</taxon>
        <taxon>Drosophila</taxon>
        <taxon>Sophophora</taxon>
    </lineage>
</organism>
<accession>A0A0R1DLF0</accession>
<keyword evidence="3" id="KW-1185">Reference proteome</keyword>
<evidence type="ECO:0000256" key="1">
    <source>
        <dbReference type="SAM" id="MobiDB-lite"/>
    </source>
</evidence>